<evidence type="ECO:0000313" key="2">
    <source>
        <dbReference type="Proteomes" id="UP000326532"/>
    </source>
</evidence>
<sequence length="208" mass="21977">MIQHPTILDMLLALPGVGELAETIKASEIAFKAVEVAAKSADAVESIAKAAEAAEKAAKFADKAKGTEYESVAAEHAAKARKAAGDAHYPESIINNGATPVEVLHVPNEGTKIVEDAGLKAANQAKLDEALESTWGKNDAASQAACNRAPGLKCLKIWGKPQYRVFDDVPKLEDLVTNILEYGQIWKGDGLFYSGLDGGHGVTLSTQH</sequence>
<name>A0A5N6E532_ASPPA</name>
<evidence type="ECO:0000313" key="1">
    <source>
        <dbReference type="EMBL" id="KAB8211984.1"/>
    </source>
</evidence>
<reference evidence="1 2" key="1">
    <citation type="submission" date="2019-04" db="EMBL/GenBank/DDBJ databases">
        <title>Fungal friends and foes A comparative genomics study of 23 Aspergillus species from section Flavi.</title>
        <authorList>
            <consortium name="DOE Joint Genome Institute"/>
            <person name="Kjaerbolling I."/>
            <person name="Vesth T.C."/>
            <person name="Frisvad J.C."/>
            <person name="Nybo J.L."/>
            <person name="Theobald S."/>
            <person name="Kildgaard S."/>
            <person name="Petersen T.I."/>
            <person name="Kuo A."/>
            <person name="Sato A."/>
            <person name="Lyhne E.K."/>
            <person name="Kogle M.E."/>
            <person name="Wiebenga A."/>
            <person name="Kun R.S."/>
            <person name="Lubbers R.J."/>
            <person name="Makela M.R."/>
            <person name="Barry K."/>
            <person name="Chovatia M."/>
            <person name="Clum A."/>
            <person name="Daum C."/>
            <person name="Haridas S."/>
            <person name="He G."/>
            <person name="LaButti K."/>
            <person name="Lipzen A."/>
            <person name="Mondo S."/>
            <person name="Pangilinan J."/>
            <person name="Riley R."/>
            <person name="Salamov A."/>
            <person name="Simmons B.A."/>
            <person name="Magnuson J.K."/>
            <person name="Henrissat B."/>
            <person name="Mortensen U.H."/>
            <person name="Larsen T.O."/>
            <person name="De vries R.P."/>
            <person name="Grigoriev I.V."/>
            <person name="Machida M."/>
            <person name="Baker S.E."/>
            <person name="Andersen M.R."/>
        </authorList>
    </citation>
    <scope>NUCLEOTIDE SEQUENCE [LARGE SCALE GENOMIC DNA]</scope>
    <source>
        <strain evidence="1 2">CBS 117618</strain>
    </source>
</reference>
<dbReference type="AlphaFoldDB" id="A0A5N6E532"/>
<dbReference type="EMBL" id="ML734937">
    <property type="protein sequence ID" value="KAB8211984.1"/>
    <property type="molecule type" value="Genomic_DNA"/>
</dbReference>
<gene>
    <name evidence="1" type="ORF">BDV34DRAFT_219196</name>
</gene>
<accession>A0A5N6E532</accession>
<dbReference type="VEuPathDB" id="FungiDB:BDV34DRAFT_219196"/>
<proteinExistence type="predicted"/>
<protein>
    <submittedName>
        <fullName evidence="1">Uncharacterized protein</fullName>
    </submittedName>
</protein>
<keyword evidence="2" id="KW-1185">Reference proteome</keyword>
<organism evidence="1 2">
    <name type="scientific">Aspergillus parasiticus</name>
    <dbReference type="NCBI Taxonomy" id="5067"/>
    <lineage>
        <taxon>Eukaryota</taxon>
        <taxon>Fungi</taxon>
        <taxon>Dikarya</taxon>
        <taxon>Ascomycota</taxon>
        <taxon>Pezizomycotina</taxon>
        <taxon>Eurotiomycetes</taxon>
        <taxon>Eurotiomycetidae</taxon>
        <taxon>Eurotiales</taxon>
        <taxon>Aspergillaceae</taxon>
        <taxon>Aspergillus</taxon>
        <taxon>Aspergillus subgen. Circumdati</taxon>
    </lineage>
</organism>
<dbReference type="Proteomes" id="UP000326532">
    <property type="component" value="Unassembled WGS sequence"/>
</dbReference>